<protein>
    <submittedName>
        <fullName evidence="2">Type 1 glutamine amidotransferase</fullName>
    </submittedName>
</protein>
<dbReference type="SUPFAM" id="SSF52317">
    <property type="entry name" value="Class I glutamine amidotransferase-like"/>
    <property type="match status" value="1"/>
</dbReference>
<dbReference type="PROSITE" id="PS51273">
    <property type="entry name" value="GATASE_TYPE_1"/>
    <property type="match status" value="1"/>
</dbReference>
<sequence>MKIAILETGRPPARLGGAYPGYGRMVERLVGPGHAYATFLTDRGELPEPGAHAAYLITGSPAGAYDPDPWIGALIGFLRDLDRARPVVGLCFGHQVMAQAWGGRVVPSEKGWGLGLHAYAVAETAPFLDSRDPIAVPVSHQDQVVDRPPGARTLAGSAFTPHGALLYGDRAALSFQCHPEFEPDFARALVAGHRAAEADPAFGRAALASLDRPHDSARVGGWIRRFLDGAR</sequence>
<dbReference type="AlphaFoldDB" id="A0A6N6MI33"/>
<accession>A0A6N6MI33</accession>
<evidence type="ECO:0000259" key="1">
    <source>
        <dbReference type="Pfam" id="PF00117"/>
    </source>
</evidence>
<dbReference type="InterPro" id="IPR017926">
    <property type="entry name" value="GATASE"/>
</dbReference>
<reference evidence="2 3" key="1">
    <citation type="submission" date="2019-09" db="EMBL/GenBank/DDBJ databases">
        <title>YIM 132548 draft genome.</title>
        <authorList>
            <person name="Jiang L."/>
        </authorList>
    </citation>
    <scope>NUCLEOTIDE SEQUENCE [LARGE SCALE GENOMIC DNA]</scope>
    <source>
        <strain evidence="2 3">YIM 132548</strain>
    </source>
</reference>
<feature type="domain" description="Glutamine amidotransferase" evidence="1">
    <location>
        <begin position="58"/>
        <end position="183"/>
    </location>
</feature>
<keyword evidence="2" id="KW-0808">Transferase</keyword>
<dbReference type="GO" id="GO:0005829">
    <property type="term" value="C:cytosol"/>
    <property type="evidence" value="ECO:0007669"/>
    <property type="project" value="TreeGrafter"/>
</dbReference>
<dbReference type="GO" id="GO:0016740">
    <property type="term" value="F:transferase activity"/>
    <property type="evidence" value="ECO:0007669"/>
    <property type="project" value="UniProtKB-KW"/>
</dbReference>
<organism evidence="2 3">
    <name type="scientific">Methylobacterium planeticum</name>
    <dbReference type="NCBI Taxonomy" id="2615211"/>
    <lineage>
        <taxon>Bacteria</taxon>
        <taxon>Pseudomonadati</taxon>
        <taxon>Pseudomonadota</taxon>
        <taxon>Alphaproteobacteria</taxon>
        <taxon>Hyphomicrobiales</taxon>
        <taxon>Methylobacteriaceae</taxon>
        <taxon>Methylobacterium</taxon>
    </lineage>
</organism>
<dbReference type="InterPro" id="IPR044992">
    <property type="entry name" value="ChyE-like"/>
</dbReference>
<dbReference type="PANTHER" id="PTHR42695:SF5">
    <property type="entry name" value="GLUTAMINE AMIDOTRANSFERASE YLR126C-RELATED"/>
    <property type="match status" value="1"/>
</dbReference>
<proteinExistence type="predicted"/>
<dbReference type="InterPro" id="IPR029062">
    <property type="entry name" value="Class_I_gatase-like"/>
</dbReference>
<dbReference type="Pfam" id="PF00117">
    <property type="entry name" value="GATase"/>
    <property type="match status" value="1"/>
</dbReference>
<dbReference type="EMBL" id="VZZJ01000025">
    <property type="protein sequence ID" value="KAB1070677.1"/>
    <property type="molecule type" value="Genomic_DNA"/>
</dbReference>
<comment type="caution">
    <text evidence="2">The sequence shown here is derived from an EMBL/GenBank/DDBJ whole genome shotgun (WGS) entry which is preliminary data.</text>
</comment>
<gene>
    <name evidence="2" type="ORF">F6X51_21910</name>
</gene>
<dbReference type="RefSeq" id="WP_150965805.1">
    <property type="nucleotide sequence ID" value="NZ_VZZJ01000025.1"/>
</dbReference>
<keyword evidence="2" id="KW-0315">Glutamine amidotransferase</keyword>
<evidence type="ECO:0000313" key="3">
    <source>
        <dbReference type="Proteomes" id="UP000441523"/>
    </source>
</evidence>
<dbReference type="CDD" id="cd01741">
    <property type="entry name" value="GATase1_1"/>
    <property type="match status" value="1"/>
</dbReference>
<dbReference type="PANTHER" id="PTHR42695">
    <property type="entry name" value="GLUTAMINE AMIDOTRANSFERASE YLR126C-RELATED"/>
    <property type="match status" value="1"/>
</dbReference>
<name>A0A6N6MI33_9HYPH</name>
<evidence type="ECO:0000313" key="2">
    <source>
        <dbReference type="EMBL" id="KAB1070677.1"/>
    </source>
</evidence>
<dbReference type="Gene3D" id="3.40.50.880">
    <property type="match status" value="1"/>
</dbReference>
<dbReference type="Proteomes" id="UP000441523">
    <property type="component" value="Unassembled WGS sequence"/>
</dbReference>
<keyword evidence="3" id="KW-1185">Reference proteome</keyword>